<proteinExistence type="inferred from homology"/>
<dbReference type="Gene3D" id="3.40.50.150">
    <property type="entry name" value="Vaccinia Virus protein VP39"/>
    <property type="match status" value="1"/>
</dbReference>
<dbReference type="Gene3D" id="2.40.50.1070">
    <property type="match status" value="1"/>
</dbReference>
<accession>A0A367JXG1</accession>
<reference evidence="8 9" key="1">
    <citation type="journal article" date="2018" name="G3 (Bethesda)">
        <title>Phylogenetic and Phylogenomic Definition of Rhizopus Species.</title>
        <authorList>
            <person name="Gryganskyi A.P."/>
            <person name="Golan J."/>
            <person name="Dolatabadi S."/>
            <person name="Mondo S."/>
            <person name="Robb S."/>
            <person name="Idnurm A."/>
            <person name="Muszewska A."/>
            <person name="Steczkiewicz K."/>
            <person name="Masonjones S."/>
            <person name="Liao H.L."/>
            <person name="Gajdeczka M.T."/>
            <person name="Anike F."/>
            <person name="Vuek A."/>
            <person name="Anishchenko I.M."/>
            <person name="Voigt K."/>
            <person name="de Hoog G.S."/>
            <person name="Smith M.E."/>
            <person name="Heitman J."/>
            <person name="Vilgalys R."/>
            <person name="Stajich J.E."/>
        </authorList>
    </citation>
    <scope>NUCLEOTIDE SEQUENCE [LARGE SCALE GENOMIC DNA]</scope>
    <source>
        <strain evidence="8 9">CBS 357.93</strain>
    </source>
</reference>
<keyword evidence="2 5" id="KW-0808">Transferase</keyword>
<feature type="domain" description="RRM" evidence="7">
    <location>
        <begin position="12"/>
        <end position="82"/>
    </location>
</feature>
<dbReference type="InterPro" id="IPR012677">
    <property type="entry name" value="Nucleotide-bd_a/b_plait_sf"/>
</dbReference>
<dbReference type="EMBL" id="PJQL01000557">
    <property type="protein sequence ID" value="RCH94623.1"/>
    <property type="molecule type" value="Genomic_DNA"/>
</dbReference>
<dbReference type="InterPro" id="IPR035979">
    <property type="entry name" value="RBD_domain_sf"/>
</dbReference>
<dbReference type="GO" id="GO:0032259">
    <property type="term" value="P:methylation"/>
    <property type="evidence" value="ECO:0007669"/>
    <property type="project" value="UniProtKB-KW"/>
</dbReference>
<dbReference type="PROSITE" id="PS50102">
    <property type="entry name" value="RRM"/>
    <property type="match status" value="1"/>
</dbReference>
<keyword evidence="3 5" id="KW-0949">S-adenosyl-L-methionine</keyword>
<evidence type="ECO:0000313" key="9">
    <source>
        <dbReference type="Proteomes" id="UP000252139"/>
    </source>
</evidence>
<feature type="binding site" evidence="5">
    <location>
        <position position="451"/>
    </location>
    <ligand>
        <name>S-adenosyl-L-methionine</name>
        <dbReference type="ChEBI" id="CHEBI:59789"/>
    </ligand>
</feature>
<dbReference type="SUPFAM" id="SSF54928">
    <property type="entry name" value="RNA-binding domain, RBD"/>
    <property type="match status" value="1"/>
</dbReference>
<feature type="active site" evidence="6">
    <location>
        <position position="479"/>
    </location>
</feature>
<protein>
    <submittedName>
        <fullName evidence="8">tRNA methyltransferase 2</fullName>
    </submittedName>
</protein>
<dbReference type="InterPro" id="IPR000504">
    <property type="entry name" value="RRM_dom"/>
</dbReference>
<evidence type="ECO:0000256" key="5">
    <source>
        <dbReference type="PROSITE-ProRule" id="PRU01024"/>
    </source>
</evidence>
<evidence type="ECO:0000256" key="2">
    <source>
        <dbReference type="ARBA" id="ARBA00022679"/>
    </source>
</evidence>
<dbReference type="GO" id="GO:0006396">
    <property type="term" value="P:RNA processing"/>
    <property type="evidence" value="ECO:0007669"/>
    <property type="project" value="InterPro"/>
</dbReference>
<dbReference type="PROSITE" id="PS51687">
    <property type="entry name" value="SAM_MT_RNA_M5U"/>
    <property type="match status" value="1"/>
</dbReference>
<dbReference type="GO" id="GO:0008173">
    <property type="term" value="F:RNA methyltransferase activity"/>
    <property type="evidence" value="ECO:0007669"/>
    <property type="project" value="InterPro"/>
</dbReference>
<dbReference type="Pfam" id="PF05958">
    <property type="entry name" value="tRNA_U5-meth_tr"/>
    <property type="match status" value="1"/>
</dbReference>
<feature type="binding site" evidence="5">
    <location>
        <position position="351"/>
    </location>
    <ligand>
        <name>S-adenosyl-L-methionine</name>
        <dbReference type="ChEBI" id="CHEBI:59789"/>
    </ligand>
</feature>
<comment type="similarity">
    <text evidence="5">Belongs to the class I-like SAM-binding methyltransferase superfamily. RNA M5U methyltransferase family.</text>
</comment>
<dbReference type="STRING" id="86630.A0A367JXG1"/>
<evidence type="ECO:0000256" key="3">
    <source>
        <dbReference type="ARBA" id="ARBA00022691"/>
    </source>
</evidence>
<evidence type="ECO:0000313" key="8">
    <source>
        <dbReference type="EMBL" id="RCH94623.1"/>
    </source>
</evidence>
<evidence type="ECO:0000256" key="4">
    <source>
        <dbReference type="PROSITE-ProRule" id="PRU00176"/>
    </source>
</evidence>
<feature type="binding site" evidence="5">
    <location>
        <position position="403"/>
    </location>
    <ligand>
        <name>S-adenosyl-L-methionine</name>
        <dbReference type="ChEBI" id="CHEBI:59789"/>
    </ligand>
</feature>
<dbReference type="PROSITE" id="PS01230">
    <property type="entry name" value="TRMA_1"/>
    <property type="match status" value="1"/>
</dbReference>
<dbReference type="AlphaFoldDB" id="A0A367JXG1"/>
<dbReference type="CDD" id="cd02440">
    <property type="entry name" value="AdoMet_MTases"/>
    <property type="match status" value="1"/>
</dbReference>
<gene>
    <name evidence="8" type="primary">TRMT2A_4</name>
    <name evidence="8" type="ORF">CU097_009750</name>
</gene>
<keyword evidence="1 5" id="KW-0489">Methyltransferase</keyword>
<sequence>MHTTESSETFIHRVKVLNLPKHELASIKQFFKLHNLHKFKKAPMWEYAYLNFETAEEAKVALEKLNGKEFKKRLLSTEYAKVSEKQFRDRFKVNKTIEQEDTRTPAQRLADQVTPLHKLSYEEQVAKKRKAGVRHLRDLRKKLNALPDLSEEARAQISWTTSDNPDDACQILDPIQSPITHGYRTKCEFTIGKNIQGERTVGFLLGQYRDGVTAVLEPYDCLHVSDKAKEIVRAMERYVRNSEYDVYDKVAKTGVWRSIMTKTQETGDSMEKEITDELSDDQLEQEKEKIRAYWTQLKPEINTTTLMLQTWNGVSNGITDKGQTEILMGDGYVYEHLLGCRFRISSSAFFQVNTPATELLYSKCAEWCNISQDKKTTLLDLCCGTGTIGITMAKTVDRVIGIEMIPEAIVDARANAHMNNITNVQYYASKVEDKIDIVTNERNEQVVAVLDPPRAGVHPSVIRAVRESPQIKKVIYISCDAKQAMQNFIGLCRPTSNRAKGIPFRPVRAVSIDLFPHTEHCELMIEFIRID</sequence>
<evidence type="ECO:0000259" key="7">
    <source>
        <dbReference type="PROSITE" id="PS50102"/>
    </source>
</evidence>
<dbReference type="InterPro" id="IPR010280">
    <property type="entry name" value="U5_MeTrfase_fam"/>
</dbReference>
<dbReference type="InterPro" id="IPR030390">
    <property type="entry name" value="MeTrfase_TrmA_AS"/>
</dbReference>
<dbReference type="InterPro" id="IPR045850">
    <property type="entry name" value="TRM2_met"/>
</dbReference>
<dbReference type="InterPro" id="IPR029063">
    <property type="entry name" value="SAM-dependent_MTases_sf"/>
</dbReference>
<comment type="caution">
    <text evidence="8">The sequence shown here is derived from an EMBL/GenBank/DDBJ whole genome shotgun (WGS) entry which is preliminary data.</text>
</comment>
<dbReference type="PANTHER" id="PTHR45904:SF2">
    <property type="entry name" value="TRNA (URACIL-5-)-METHYLTRANSFERASE HOMOLOG A"/>
    <property type="match status" value="1"/>
</dbReference>
<evidence type="ECO:0000256" key="6">
    <source>
        <dbReference type="PROSITE-ProRule" id="PRU10015"/>
    </source>
</evidence>
<dbReference type="Proteomes" id="UP000252139">
    <property type="component" value="Unassembled WGS sequence"/>
</dbReference>
<organism evidence="8 9">
    <name type="scientific">Rhizopus azygosporus</name>
    <name type="common">Rhizopus microsporus var. azygosporus</name>
    <dbReference type="NCBI Taxonomy" id="86630"/>
    <lineage>
        <taxon>Eukaryota</taxon>
        <taxon>Fungi</taxon>
        <taxon>Fungi incertae sedis</taxon>
        <taxon>Mucoromycota</taxon>
        <taxon>Mucoromycotina</taxon>
        <taxon>Mucoromycetes</taxon>
        <taxon>Mucorales</taxon>
        <taxon>Mucorineae</taxon>
        <taxon>Rhizopodaceae</taxon>
        <taxon>Rhizopus</taxon>
    </lineage>
</organism>
<dbReference type="SUPFAM" id="SSF53335">
    <property type="entry name" value="S-adenosyl-L-methionine-dependent methyltransferases"/>
    <property type="match status" value="1"/>
</dbReference>
<dbReference type="OrthoDB" id="10250660at2759"/>
<keyword evidence="4" id="KW-0694">RNA-binding</keyword>
<name>A0A367JXG1_RHIAZ</name>
<feature type="active site" description="Nucleophile" evidence="5">
    <location>
        <position position="479"/>
    </location>
</feature>
<evidence type="ECO:0000256" key="1">
    <source>
        <dbReference type="ARBA" id="ARBA00022603"/>
    </source>
</evidence>
<dbReference type="GO" id="GO:0003723">
    <property type="term" value="F:RNA binding"/>
    <property type="evidence" value="ECO:0007669"/>
    <property type="project" value="UniProtKB-UniRule"/>
</dbReference>
<keyword evidence="9" id="KW-1185">Reference proteome</keyword>
<comment type="caution">
    <text evidence="5">Lacks conserved residue(s) required for the propagation of feature annotation.</text>
</comment>
<dbReference type="Gene3D" id="3.30.70.330">
    <property type="match status" value="1"/>
</dbReference>
<dbReference type="PANTHER" id="PTHR45904">
    <property type="entry name" value="TRNA (URACIL-5-)-METHYLTRANSFERASE"/>
    <property type="match status" value="1"/>
</dbReference>